<keyword evidence="1" id="KW-0812">Transmembrane</keyword>
<evidence type="ECO:0000313" key="2">
    <source>
        <dbReference type="EMBL" id="RGP36402.1"/>
    </source>
</evidence>
<accession>A0A411Z022</accession>
<organism evidence="2 3">
    <name type="scientific">Pseudotabrizicola alkalilacus</name>
    <dbReference type="NCBI Taxonomy" id="2305252"/>
    <lineage>
        <taxon>Bacteria</taxon>
        <taxon>Pseudomonadati</taxon>
        <taxon>Pseudomonadota</taxon>
        <taxon>Alphaproteobacteria</taxon>
        <taxon>Rhodobacterales</taxon>
        <taxon>Paracoccaceae</taxon>
        <taxon>Pseudotabrizicola</taxon>
    </lineage>
</organism>
<feature type="transmembrane region" description="Helical" evidence="1">
    <location>
        <begin position="45"/>
        <end position="70"/>
    </location>
</feature>
<sequence>MPVHLQLCRSSISLSATPAARSSAAALAVIVLVSHQRRILSPKLVVVSFDFAMVPTAVLSMPLVLLLAMVR</sequence>
<reference evidence="2 3" key="1">
    <citation type="submission" date="2018-08" db="EMBL/GenBank/DDBJ databases">
        <title>Flavobacterium tibetense sp. nov., isolated from a wetland YonghuCo on Tibetan Plateau.</title>
        <authorList>
            <person name="Phurbu D."/>
            <person name="Lu H."/>
            <person name="Xing P."/>
        </authorList>
    </citation>
    <scope>NUCLEOTIDE SEQUENCE [LARGE SCALE GENOMIC DNA]</scope>
    <source>
        <strain evidence="2 3">DJC</strain>
    </source>
</reference>
<keyword evidence="3" id="KW-1185">Reference proteome</keyword>
<name>A0A411Z022_9RHOB</name>
<gene>
    <name evidence="2" type="ORF">D1012_14475</name>
</gene>
<dbReference type="RefSeq" id="WP_147335705.1">
    <property type="nucleotide sequence ID" value="NZ_QWEY01000008.1"/>
</dbReference>
<dbReference type="AlphaFoldDB" id="A0A411Z022"/>
<protein>
    <submittedName>
        <fullName evidence="2">Uncharacterized protein</fullName>
    </submittedName>
</protein>
<keyword evidence="1" id="KW-0472">Membrane</keyword>
<dbReference type="Proteomes" id="UP000284547">
    <property type="component" value="Unassembled WGS sequence"/>
</dbReference>
<evidence type="ECO:0000256" key="1">
    <source>
        <dbReference type="SAM" id="Phobius"/>
    </source>
</evidence>
<comment type="caution">
    <text evidence="2">The sequence shown here is derived from an EMBL/GenBank/DDBJ whole genome shotgun (WGS) entry which is preliminary data.</text>
</comment>
<dbReference type="EMBL" id="QWEY01000008">
    <property type="protein sequence ID" value="RGP36402.1"/>
    <property type="molecule type" value="Genomic_DNA"/>
</dbReference>
<keyword evidence="1" id="KW-1133">Transmembrane helix</keyword>
<evidence type="ECO:0000313" key="3">
    <source>
        <dbReference type="Proteomes" id="UP000284547"/>
    </source>
</evidence>
<feature type="transmembrane region" description="Helical" evidence="1">
    <location>
        <begin position="12"/>
        <end position="33"/>
    </location>
</feature>
<proteinExistence type="predicted"/>